<evidence type="ECO:0000256" key="2">
    <source>
        <dbReference type="SAM" id="SignalP"/>
    </source>
</evidence>
<feature type="chain" id="PRO_5039537976" evidence="2">
    <location>
        <begin position="19"/>
        <end position="291"/>
    </location>
</feature>
<evidence type="ECO:0000313" key="6">
    <source>
        <dbReference type="Proteomes" id="UP000095768"/>
    </source>
</evidence>
<proteinExistence type="predicted"/>
<feature type="region of interest" description="Disordered" evidence="1">
    <location>
        <begin position="240"/>
        <end position="291"/>
    </location>
</feature>
<dbReference type="Proteomes" id="UP000095412">
    <property type="component" value="Unassembled WGS sequence"/>
</dbReference>
<evidence type="ECO:0000313" key="3">
    <source>
        <dbReference type="EMBL" id="SCS68490.1"/>
    </source>
</evidence>
<accession>A0A1D4RMS7</accession>
<keyword evidence="3" id="KW-0449">Lipoprotein</keyword>
<sequence>MKFKYLAIGVIMTSVTLAACDININMGSGGDSKDSNKQSQNSDKNNDKTSNNDTKDNASSNNNTASSNNNSNDESTSSPEHYAKVWVSVIEDNGGSTDISNTEIMHKDVSGEVLNPYNESASSTFPNGTQALYGSPTAAGQVVYKDNNDGTIDVYAVPSHFQDKRWDEDEYSKNESARILNNPKTVTLKDLSKSEIANWTSVISEYTDSNESTDSDDNNDTEVTRDNVIDKVEDYEGHTLNTSQYTYKEPEQDDNGDWGFSFEDKDGNLAGSYIVDSDGTVTKYDEDGEPE</sequence>
<dbReference type="EMBL" id="FMPI01000030">
    <property type="protein sequence ID" value="SCT48830.1"/>
    <property type="molecule type" value="Genomic_DNA"/>
</dbReference>
<name>A0A1D4RMS7_9STAP</name>
<protein>
    <submittedName>
        <fullName evidence="3">Lipoprotein</fullName>
    </submittedName>
</protein>
<reference evidence="4 5" key="2">
    <citation type="submission" date="2016-09" db="EMBL/GenBank/DDBJ databases">
        <authorList>
            <consortium name="Pathogen Informatics"/>
            <person name="Sun Q."/>
            <person name="Inoue M."/>
        </authorList>
    </citation>
    <scope>NUCLEOTIDE SEQUENCE [LARGE SCALE GENOMIC DNA]</scope>
    <source>
        <strain evidence="4 5">82C</strain>
    </source>
</reference>
<feature type="region of interest" description="Disordered" evidence="1">
    <location>
        <begin position="207"/>
        <end position="227"/>
    </location>
</feature>
<dbReference type="AlphaFoldDB" id="A0A1D4RMS7"/>
<evidence type="ECO:0000256" key="1">
    <source>
        <dbReference type="SAM" id="MobiDB-lite"/>
    </source>
</evidence>
<dbReference type="Proteomes" id="UP000095768">
    <property type="component" value="Unassembled WGS sequence"/>
</dbReference>
<dbReference type="PROSITE" id="PS51257">
    <property type="entry name" value="PROKAR_LIPOPROTEIN"/>
    <property type="match status" value="1"/>
</dbReference>
<gene>
    <name evidence="3" type="ORF">SAMEA2297795_00978</name>
    <name evidence="4" type="ORF">SAMEA2297796_02499</name>
</gene>
<feature type="compositionally biased region" description="Acidic residues" evidence="1">
    <location>
        <begin position="211"/>
        <end position="220"/>
    </location>
</feature>
<organism evidence="3 6">
    <name type="scientific">Staphylococcus caeli</name>
    <dbReference type="NCBI Taxonomy" id="2201815"/>
    <lineage>
        <taxon>Bacteria</taxon>
        <taxon>Bacillati</taxon>
        <taxon>Bacillota</taxon>
        <taxon>Bacilli</taxon>
        <taxon>Bacillales</taxon>
        <taxon>Staphylococcaceae</taxon>
        <taxon>Staphylococcus</taxon>
    </lineage>
</organism>
<evidence type="ECO:0000313" key="5">
    <source>
        <dbReference type="Proteomes" id="UP000095412"/>
    </source>
</evidence>
<dbReference type="OrthoDB" id="2136654at2"/>
<dbReference type="RefSeq" id="WP_081333139.1">
    <property type="nucleotide sequence ID" value="NZ_FMPG01000002.1"/>
</dbReference>
<feature type="signal peptide" evidence="2">
    <location>
        <begin position="1"/>
        <end position="18"/>
    </location>
</feature>
<evidence type="ECO:0000313" key="4">
    <source>
        <dbReference type="EMBL" id="SCT48830.1"/>
    </source>
</evidence>
<feature type="compositionally biased region" description="Low complexity" evidence="1">
    <location>
        <begin position="37"/>
        <end position="78"/>
    </location>
</feature>
<feature type="region of interest" description="Disordered" evidence="1">
    <location>
        <begin position="27"/>
        <end position="79"/>
    </location>
</feature>
<reference evidence="3 6" key="1">
    <citation type="submission" date="2016-09" db="EMBL/GenBank/DDBJ databases">
        <authorList>
            <consortium name="Pathogen Informatics"/>
        </authorList>
    </citation>
    <scope>NUCLEOTIDE SEQUENCE [LARGE SCALE GENOMIC DNA]</scope>
    <source>
        <strain evidence="3 6">82B</strain>
    </source>
</reference>
<keyword evidence="5" id="KW-1185">Reference proteome</keyword>
<dbReference type="EMBL" id="FMPG01000002">
    <property type="protein sequence ID" value="SCS68490.1"/>
    <property type="molecule type" value="Genomic_DNA"/>
</dbReference>
<keyword evidence="2" id="KW-0732">Signal</keyword>